<dbReference type="InterPro" id="IPR046373">
    <property type="entry name" value="Acyl-CoA_Oxase/DH_mid-dom_sf"/>
</dbReference>
<dbReference type="PIRSF" id="PIRSF016578">
    <property type="entry name" value="HsaA"/>
    <property type="match status" value="1"/>
</dbReference>
<evidence type="ECO:0000256" key="1">
    <source>
        <dbReference type="ARBA" id="ARBA00023002"/>
    </source>
</evidence>
<evidence type="ECO:0000313" key="4">
    <source>
        <dbReference type="EMBL" id="SFM86507.1"/>
    </source>
</evidence>
<dbReference type="Pfam" id="PF08028">
    <property type="entry name" value="Acyl-CoA_dh_2"/>
    <property type="match status" value="1"/>
</dbReference>
<dbReference type="GO" id="GO:0050660">
    <property type="term" value="F:flavin adenine dinucleotide binding"/>
    <property type="evidence" value="ECO:0007669"/>
    <property type="project" value="InterPro"/>
</dbReference>
<gene>
    <name evidence="4" type="ORF">SAMN05216207_100411</name>
</gene>
<evidence type="ECO:0000313" key="5">
    <source>
        <dbReference type="Proteomes" id="UP000199614"/>
    </source>
</evidence>
<dbReference type="GO" id="GO:0003995">
    <property type="term" value="F:acyl-CoA dehydrogenase activity"/>
    <property type="evidence" value="ECO:0007669"/>
    <property type="project" value="TreeGrafter"/>
</dbReference>
<dbReference type="AlphaFoldDB" id="A0A1I4UBZ1"/>
<dbReference type="Gene3D" id="2.40.110.10">
    <property type="entry name" value="Butyryl-CoA Dehydrogenase, subunit A, domain 2"/>
    <property type="match status" value="1"/>
</dbReference>
<dbReference type="EMBL" id="FOUY01000004">
    <property type="protein sequence ID" value="SFM86507.1"/>
    <property type="molecule type" value="Genomic_DNA"/>
</dbReference>
<dbReference type="InterPro" id="IPR036250">
    <property type="entry name" value="AcylCo_DH-like_C"/>
</dbReference>
<proteinExistence type="predicted"/>
<dbReference type="PANTHER" id="PTHR48083">
    <property type="entry name" value="MEDIUM-CHAIN SPECIFIC ACYL-COA DEHYDROGENASE, MITOCHONDRIAL-RELATED"/>
    <property type="match status" value="1"/>
</dbReference>
<name>A0A1I4UBZ1_PSUAM</name>
<evidence type="ECO:0000259" key="3">
    <source>
        <dbReference type="Pfam" id="PF08028"/>
    </source>
</evidence>
<feature type="region of interest" description="Disordered" evidence="2">
    <location>
        <begin position="1"/>
        <end position="23"/>
    </location>
</feature>
<keyword evidence="1" id="KW-0560">Oxidoreductase</keyword>
<reference evidence="4 5" key="1">
    <citation type="submission" date="2016-10" db="EMBL/GenBank/DDBJ databases">
        <authorList>
            <person name="de Groot N.N."/>
        </authorList>
    </citation>
    <scope>NUCLEOTIDE SEQUENCE [LARGE SCALE GENOMIC DNA]</scope>
    <source>
        <strain evidence="4 5">CGMCC 4.1877</strain>
    </source>
</reference>
<dbReference type="InterPro" id="IPR009100">
    <property type="entry name" value="AcylCoA_DH/oxidase_NM_dom_sf"/>
</dbReference>
<keyword evidence="5" id="KW-1185">Reference proteome</keyword>
<dbReference type="OrthoDB" id="3402961at2"/>
<dbReference type="InterPro" id="IPR013107">
    <property type="entry name" value="Acyl-CoA_DH_C"/>
</dbReference>
<dbReference type="SUPFAM" id="SSF56645">
    <property type="entry name" value="Acyl-CoA dehydrogenase NM domain-like"/>
    <property type="match status" value="1"/>
</dbReference>
<dbReference type="STRING" id="260086.SAMN05216207_100411"/>
<dbReference type="SUPFAM" id="SSF47203">
    <property type="entry name" value="Acyl-CoA dehydrogenase C-terminal domain-like"/>
    <property type="match status" value="1"/>
</dbReference>
<dbReference type="InterPro" id="IPR037069">
    <property type="entry name" value="AcylCoA_DH/ox_N_sf"/>
</dbReference>
<dbReference type="GO" id="GO:0005737">
    <property type="term" value="C:cytoplasm"/>
    <property type="evidence" value="ECO:0007669"/>
    <property type="project" value="TreeGrafter"/>
</dbReference>
<feature type="domain" description="Acyl-CoA dehydrogenase C-terminal" evidence="3">
    <location>
        <begin position="240"/>
        <end position="369"/>
    </location>
</feature>
<dbReference type="Gene3D" id="1.10.540.10">
    <property type="entry name" value="Acyl-CoA dehydrogenase/oxidase, N-terminal domain"/>
    <property type="match status" value="1"/>
</dbReference>
<dbReference type="RefSeq" id="WP_093338200.1">
    <property type="nucleotide sequence ID" value="NZ_FOUY01000004.1"/>
</dbReference>
<evidence type="ECO:0000256" key="2">
    <source>
        <dbReference type="SAM" id="MobiDB-lite"/>
    </source>
</evidence>
<dbReference type="Proteomes" id="UP000199614">
    <property type="component" value="Unassembled WGS sequence"/>
</dbReference>
<dbReference type="GO" id="GO:0033539">
    <property type="term" value="P:fatty acid beta-oxidation using acyl-CoA dehydrogenase"/>
    <property type="evidence" value="ECO:0007669"/>
    <property type="project" value="TreeGrafter"/>
</dbReference>
<dbReference type="PANTHER" id="PTHR48083:SF5">
    <property type="entry name" value="NRGC PROTEIN"/>
    <property type="match status" value="1"/>
</dbReference>
<dbReference type="Gene3D" id="1.20.140.10">
    <property type="entry name" value="Butyryl-CoA Dehydrogenase, subunit A, domain 3"/>
    <property type="match status" value="1"/>
</dbReference>
<dbReference type="InterPro" id="IPR050741">
    <property type="entry name" value="Acyl-CoA_dehydrogenase"/>
</dbReference>
<sequence>MLRIEEPVSRPLPEAGESGDAEAALDDVLTELAGRRDEFRELRHVPKDFVGRLKRTGIYRAATPARFGGEPLPPAEFLRRIERISEVDGSTGWVASFGSALIYLAALPLETQERIYAAGPDIAFAGALFPPQRAAETARGYRVAGRWKFASGCMGADLLGVGLPGDEESGGKPRTAVLRPDQVEIVPEWDVVGMRGTGSFDLVVDGVEVPREWTFVRGGEPTVDEPLYRYPTIAYAAQVLAVVGAGVARTALDHAREIGGGYTGVTGAPKLADRSYYRTEVARAEATLRSARAWFYEVSEQVWTRVLAGDPATDEQNAELRLASAHLAKTSSDVVGTLVEISGTAPIATTHPLQRLSGDALVPKQHAFLGPAIYDAAGAVLMGLPPTSPGFR</sequence>
<protein>
    <submittedName>
        <fullName evidence="4">Acyl-CoA dehydrogenase</fullName>
    </submittedName>
</protein>
<accession>A0A1I4UBZ1</accession>
<organism evidence="4 5">
    <name type="scientific">Pseudonocardia ammonioxydans</name>
    <dbReference type="NCBI Taxonomy" id="260086"/>
    <lineage>
        <taxon>Bacteria</taxon>
        <taxon>Bacillati</taxon>
        <taxon>Actinomycetota</taxon>
        <taxon>Actinomycetes</taxon>
        <taxon>Pseudonocardiales</taxon>
        <taxon>Pseudonocardiaceae</taxon>
        <taxon>Pseudonocardia</taxon>
    </lineage>
</organism>